<evidence type="ECO:0000313" key="4">
    <source>
        <dbReference type="EMBL" id="SPF81224.1"/>
    </source>
</evidence>
<feature type="chain" id="PRO_5015309351" description="Transglycosylase SLT domain-containing protein" evidence="2">
    <location>
        <begin position="29"/>
        <end position="225"/>
    </location>
</feature>
<comment type="similarity">
    <text evidence="1">Belongs to the virb1 family.</text>
</comment>
<dbReference type="Proteomes" id="UP000244904">
    <property type="component" value="Unassembled WGS sequence"/>
</dbReference>
<organism evidence="4 5">
    <name type="scientific">Pseudoprimorskyibacter insulae</name>
    <dbReference type="NCBI Taxonomy" id="1695997"/>
    <lineage>
        <taxon>Bacteria</taxon>
        <taxon>Pseudomonadati</taxon>
        <taxon>Pseudomonadota</taxon>
        <taxon>Alphaproteobacteria</taxon>
        <taxon>Rhodobacterales</taxon>
        <taxon>Paracoccaceae</taxon>
        <taxon>Pseudoprimorskyibacter</taxon>
    </lineage>
</organism>
<sequence>MSPKQIRIWLGLGALLGAICAAPIQATARGNTCDEAAIQAAHELNIPTNIMRALTRLETGRRIDGALQPWPWTVNMEGDGHWFDTEDAARSYVFKHFKLGKRSFDVGCFQINYRWHGQAFRSVDEMFDPAANARYAGQFLQSLYEEKGNWEAAVGAYHSRTPKYANRYLAKYQTIHANLPPVRAAKIDRANGFPLLTSGAQMGGNGSLMPNTAGAAPLFAMAGRE</sequence>
<keyword evidence="2" id="KW-0732">Signal</keyword>
<gene>
    <name evidence="4" type="ORF">PRI8871_03046</name>
</gene>
<feature type="domain" description="Transglycosylase SLT" evidence="3">
    <location>
        <begin position="102"/>
        <end position="159"/>
    </location>
</feature>
<accession>A0A2R8AZF2</accession>
<dbReference type="Gene3D" id="1.10.530.10">
    <property type="match status" value="1"/>
</dbReference>
<dbReference type="InterPro" id="IPR023346">
    <property type="entry name" value="Lysozyme-like_dom_sf"/>
</dbReference>
<keyword evidence="5" id="KW-1185">Reference proteome</keyword>
<dbReference type="AlphaFoldDB" id="A0A2R8AZF2"/>
<name>A0A2R8AZF2_9RHOB</name>
<evidence type="ECO:0000259" key="3">
    <source>
        <dbReference type="Pfam" id="PF01464"/>
    </source>
</evidence>
<evidence type="ECO:0000256" key="2">
    <source>
        <dbReference type="SAM" id="SignalP"/>
    </source>
</evidence>
<dbReference type="SUPFAM" id="SSF53955">
    <property type="entry name" value="Lysozyme-like"/>
    <property type="match status" value="1"/>
</dbReference>
<dbReference type="InterPro" id="IPR008258">
    <property type="entry name" value="Transglycosylase_SLT_dom_1"/>
</dbReference>
<proteinExistence type="inferred from homology"/>
<dbReference type="EMBL" id="OMOJ01000007">
    <property type="protein sequence ID" value="SPF81224.1"/>
    <property type="molecule type" value="Genomic_DNA"/>
</dbReference>
<dbReference type="Pfam" id="PF01464">
    <property type="entry name" value="SLT"/>
    <property type="match status" value="1"/>
</dbReference>
<evidence type="ECO:0000313" key="5">
    <source>
        <dbReference type="Proteomes" id="UP000244904"/>
    </source>
</evidence>
<evidence type="ECO:0000256" key="1">
    <source>
        <dbReference type="ARBA" id="ARBA00009387"/>
    </source>
</evidence>
<dbReference type="OrthoDB" id="5945995at2"/>
<dbReference type="RefSeq" id="WP_108887073.1">
    <property type="nucleotide sequence ID" value="NZ_OMOJ01000007.1"/>
</dbReference>
<reference evidence="5" key="1">
    <citation type="submission" date="2018-03" db="EMBL/GenBank/DDBJ databases">
        <authorList>
            <person name="Rodrigo-Torres L."/>
            <person name="Arahal R. D."/>
            <person name="Lucena T."/>
        </authorList>
    </citation>
    <scope>NUCLEOTIDE SEQUENCE [LARGE SCALE GENOMIC DNA]</scope>
    <source>
        <strain evidence="5">CECT 8871</strain>
    </source>
</reference>
<protein>
    <recommendedName>
        <fullName evidence="3">Transglycosylase SLT domain-containing protein</fullName>
    </recommendedName>
</protein>
<feature type="signal peptide" evidence="2">
    <location>
        <begin position="1"/>
        <end position="28"/>
    </location>
</feature>